<organism evidence="1 2">
    <name type="scientific">Beauveria bassiana</name>
    <name type="common">White muscardine disease fungus</name>
    <name type="synonym">Tritirachium shiotae</name>
    <dbReference type="NCBI Taxonomy" id="176275"/>
    <lineage>
        <taxon>Eukaryota</taxon>
        <taxon>Fungi</taxon>
        <taxon>Dikarya</taxon>
        <taxon>Ascomycota</taxon>
        <taxon>Pezizomycotina</taxon>
        <taxon>Sordariomycetes</taxon>
        <taxon>Hypocreomycetidae</taxon>
        <taxon>Hypocreales</taxon>
        <taxon>Cordycipitaceae</taxon>
        <taxon>Beauveria</taxon>
    </lineage>
</organism>
<proteinExistence type="predicted"/>
<sequence length="59" mass="6455">MAGAMSVPQTSLAVIPKLWRCATVEPSFPICLGSGSSLFQQTIEIWSSNMPACLWIIVW</sequence>
<comment type="caution">
    <text evidence="1">The sequence shown here is derived from an EMBL/GenBank/DDBJ whole genome shotgun (WGS) entry which is preliminary data.</text>
</comment>
<gene>
    <name evidence="1" type="ORF">BM221_002773</name>
</gene>
<dbReference type="Proteomes" id="UP000235728">
    <property type="component" value="Unassembled WGS sequence"/>
</dbReference>
<evidence type="ECO:0000313" key="2">
    <source>
        <dbReference type="Proteomes" id="UP000235728"/>
    </source>
</evidence>
<name>A0A2N6NST3_BEABA</name>
<evidence type="ECO:0000313" key="1">
    <source>
        <dbReference type="EMBL" id="PMB70323.1"/>
    </source>
</evidence>
<dbReference type="EMBL" id="MRVG01000003">
    <property type="protein sequence ID" value="PMB70323.1"/>
    <property type="molecule type" value="Genomic_DNA"/>
</dbReference>
<protein>
    <submittedName>
        <fullName evidence="1">Uncharacterized protein</fullName>
    </submittedName>
</protein>
<accession>A0A2N6NST3</accession>
<reference evidence="1 2" key="1">
    <citation type="journal article" date="2016" name="Appl. Microbiol. Biotechnol.">
        <title>Characterization of T-DNA insertion mutants with decreased virulence in the entomopathogenic fungus Beauveria bassiana JEF-007.</title>
        <authorList>
            <person name="Kim S."/>
            <person name="Lee S.J."/>
            <person name="Nai Y.S."/>
            <person name="Yu J.S."/>
            <person name="Lee M.R."/>
            <person name="Yang Y.T."/>
            <person name="Kim J.S."/>
        </authorList>
    </citation>
    <scope>NUCLEOTIDE SEQUENCE [LARGE SCALE GENOMIC DNA]</scope>
    <source>
        <strain evidence="1 2">JEF-007</strain>
    </source>
</reference>
<dbReference type="AlphaFoldDB" id="A0A2N6NST3"/>